<keyword evidence="4" id="KW-1185">Reference proteome</keyword>
<name>F2ID80_FLUTR</name>
<dbReference type="KEGG" id="fte:Fluta_3526"/>
<keyword evidence="1" id="KW-0812">Transmembrane</keyword>
<proteinExistence type="predicted"/>
<protein>
    <recommendedName>
        <fullName evidence="2">Inner membrane protein YgaP-like transmembrane domain-containing protein</fullName>
    </recommendedName>
</protein>
<keyword evidence="1" id="KW-1133">Transmembrane helix</keyword>
<reference evidence="3 4" key="1">
    <citation type="journal article" date="2011" name="Stand. Genomic Sci.">
        <title>Complete genome sequence of the gliding freshwater bacterium Fluviicola taffensis type strain (RW262).</title>
        <authorList>
            <person name="Woyke T."/>
            <person name="Chertkov O."/>
            <person name="Lapidus A."/>
            <person name="Nolan M."/>
            <person name="Lucas S."/>
            <person name="Del Rio T.G."/>
            <person name="Tice H."/>
            <person name="Cheng J.F."/>
            <person name="Tapia R."/>
            <person name="Han C."/>
            <person name="Goodwin L."/>
            <person name="Pitluck S."/>
            <person name="Liolios K."/>
            <person name="Pagani I."/>
            <person name="Ivanova N."/>
            <person name="Huntemann M."/>
            <person name="Mavromatis K."/>
            <person name="Mikhailova N."/>
            <person name="Pati A."/>
            <person name="Chen A."/>
            <person name="Palaniappan K."/>
            <person name="Land M."/>
            <person name="Hauser L."/>
            <person name="Brambilla E.M."/>
            <person name="Rohde M."/>
            <person name="Mwirichia R."/>
            <person name="Sikorski J."/>
            <person name="Tindall B.J."/>
            <person name="Goker M."/>
            <person name="Bristow J."/>
            <person name="Eisen J.A."/>
            <person name="Markowitz V."/>
            <person name="Hugenholtz P."/>
            <person name="Klenk H.P."/>
            <person name="Kyrpides N.C."/>
        </authorList>
    </citation>
    <scope>NUCLEOTIDE SEQUENCE [LARGE SCALE GENOMIC DNA]</scope>
    <source>
        <strain evidence="4">DSM 16823 / RW262 / RW262</strain>
    </source>
</reference>
<evidence type="ECO:0000259" key="2">
    <source>
        <dbReference type="Pfam" id="PF11127"/>
    </source>
</evidence>
<dbReference type="HOGENOM" id="CLU_176022_3_0_10"/>
<feature type="transmembrane region" description="Helical" evidence="1">
    <location>
        <begin position="35"/>
        <end position="59"/>
    </location>
</feature>
<dbReference type="RefSeq" id="WP_013688262.1">
    <property type="nucleotide sequence ID" value="NC_015321.1"/>
</dbReference>
<feature type="transmembrane region" description="Helical" evidence="1">
    <location>
        <begin position="12"/>
        <end position="29"/>
    </location>
</feature>
<sequence length="68" mass="7714">MNRNMYSTDRIIRLILSIILVSLYFFGYISGILAIIALVVVIIFMLTSVIGFCPLYKLLGITIKKKSK</sequence>
<gene>
    <name evidence="3" type="ordered locus">Fluta_3526</name>
</gene>
<feature type="domain" description="Inner membrane protein YgaP-like transmembrane" evidence="2">
    <location>
        <begin position="1"/>
        <end position="63"/>
    </location>
</feature>
<dbReference type="Proteomes" id="UP000007463">
    <property type="component" value="Chromosome"/>
</dbReference>
<organism evidence="3 4">
    <name type="scientific">Fluviicola taffensis (strain DSM 16823 / NCIMB 13979 / RW262)</name>
    <dbReference type="NCBI Taxonomy" id="755732"/>
    <lineage>
        <taxon>Bacteria</taxon>
        <taxon>Pseudomonadati</taxon>
        <taxon>Bacteroidota</taxon>
        <taxon>Flavobacteriia</taxon>
        <taxon>Flavobacteriales</taxon>
        <taxon>Crocinitomicaceae</taxon>
        <taxon>Fluviicola</taxon>
    </lineage>
</organism>
<evidence type="ECO:0000313" key="4">
    <source>
        <dbReference type="Proteomes" id="UP000007463"/>
    </source>
</evidence>
<dbReference type="Pfam" id="PF11127">
    <property type="entry name" value="YgaP-like_TM"/>
    <property type="match status" value="1"/>
</dbReference>
<dbReference type="InterPro" id="IPR021309">
    <property type="entry name" value="YgaP-like_TM"/>
</dbReference>
<dbReference type="EMBL" id="CP002542">
    <property type="protein sequence ID" value="AEA45495.1"/>
    <property type="molecule type" value="Genomic_DNA"/>
</dbReference>
<accession>F2ID80</accession>
<dbReference type="AlphaFoldDB" id="F2ID80"/>
<dbReference type="STRING" id="755732.Fluta_3526"/>
<evidence type="ECO:0000313" key="3">
    <source>
        <dbReference type="EMBL" id="AEA45495.1"/>
    </source>
</evidence>
<reference evidence="4" key="2">
    <citation type="submission" date="2011-02" db="EMBL/GenBank/DDBJ databases">
        <title>The complete genome of Fluviicola taffensis DSM 16823.</title>
        <authorList>
            <consortium name="US DOE Joint Genome Institute (JGI-PGF)"/>
            <person name="Lucas S."/>
            <person name="Copeland A."/>
            <person name="Lapidus A."/>
            <person name="Bruce D."/>
            <person name="Goodwin L."/>
            <person name="Pitluck S."/>
            <person name="Kyrpides N."/>
            <person name="Mavromatis K."/>
            <person name="Ivanova N."/>
            <person name="Mikhailova N."/>
            <person name="Pagani I."/>
            <person name="Chertkov O."/>
            <person name="Detter J.C."/>
            <person name="Han C."/>
            <person name="Tapia R."/>
            <person name="Land M."/>
            <person name="Hauser L."/>
            <person name="Markowitz V."/>
            <person name="Cheng J.-F."/>
            <person name="Hugenholtz P."/>
            <person name="Woyke T."/>
            <person name="Wu D."/>
            <person name="Tindall B."/>
            <person name="Pomrenke H.G."/>
            <person name="Brambilla E."/>
            <person name="Klenk H.-P."/>
            <person name="Eisen J.A."/>
        </authorList>
    </citation>
    <scope>NUCLEOTIDE SEQUENCE [LARGE SCALE GENOMIC DNA]</scope>
    <source>
        <strain evidence="4">DSM 16823 / RW262 / RW262</strain>
    </source>
</reference>
<keyword evidence="1" id="KW-0472">Membrane</keyword>
<evidence type="ECO:0000256" key="1">
    <source>
        <dbReference type="SAM" id="Phobius"/>
    </source>
</evidence>